<organism evidence="2 3">
    <name type="scientific">Propionigenium maris DSM 9537</name>
    <dbReference type="NCBI Taxonomy" id="1123000"/>
    <lineage>
        <taxon>Bacteria</taxon>
        <taxon>Fusobacteriati</taxon>
        <taxon>Fusobacteriota</taxon>
        <taxon>Fusobacteriia</taxon>
        <taxon>Fusobacteriales</taxon>
        <taxon>Fusobacteriaceae</taxon>
        <taxon>Propionigenium</taxon>
    </lineage>
</organism>
<comment type="caution">
    <text evidence="2">The sequence shown here is derived from an EMBL/GenBank/DDBJ whole genome shotgun (WGS) entry which is preliminary data.</text>
</comment>
<dbReference type="SUPFAM" id="SSF143597">
    <property type="entry name" value="YojJ-like"/>
    <property type="match status" value="1"/>
</dbReference>
<accession>A0A9W6GGZ4</accession>
<dbReference type="InterPro" id="IPR003390">
    <property type="entry name" value="DNA_integrity_scan_DisA_N"/>
</dbReference>
<sequence length="444" mass="51633">MKDLHRYLEKTTFFLEDTFDRLKLNIGYSFNFVKVSEANTSLEFYREVESPHQNFDFFDFTRRYRSLNNISSKTEAYIFSLNKIFSQNKNKVFIFNVEDRESLETSFFILQVDLEAYKRHINRDFNCNFLDFLFDQIFYKITHDFITRKGGTLISTLGPREIITLATKSFIDSLKIRDRDIDILETINSVSRMKYENNEAIVEIVISNLDSLIINNILRIEGDVSIRETRKIRKLLEGTKGNFSLVSDLEKVYGFANKIFLKTLKGIFRVKILASEHWELYYGERKLLKIVNGIPVFDKLLLEKQDFIKKLEVTFNSLLIWEREKLWNLVEKVIESGQGALLVITEGYLEEARRLSIHSTVFKPFEMKSDLILDLSRIDGAILMSPQRMCSAIGVILDGVLSENGDSSRGARFNSALKYYDTQKDKNKMIIIVVSEDGAVDILG</sequence>
<dbReference type="Proteomes" id="UP001144471">
    <property type="component" value="Unassembled WGS sequence"/>
</dbReference>
<feature type="domain" description="DAC" evidence="1">
    <location>
        <begin position="305"/>
        <end position="444"/>
    </location>
</feature>
<evidence type="ECO:0000259" key="1">
    <source>
        <dbReference type="PROSITE" id="PS51794"/>
    </source>
</evidence>
<name>A0A9W6GGZ4_9FUSO</name>
<dbReference type="EMBL" id="BSDY01000002">
    <property type="protein sequence ID" value="GLI55073.1"/>
    <property type="molecule type" value="Genomic_DNA"/>
</dbReference>
<gene>
    <name evidence="2" type="ORF">PM10SUCC1_05880</name>
</gene>
<dbReference type="Pfam" id="PF02457">
    <property type="entry name" value="DAC"/>
    <property type="match status" value="1"/>
</dbReference>
<dbReference type="Gene3D" id="3.40.1700.10">
    <property type="entry name" value="DNA integrity scanning protein, DisA, N-terminal domain"/>
    <property type="match status" value="1"/>
</dbReference>
<proteinExistence type="predicted"/>
<keyword evidence="3" id="KW-1185">Reference proteome</keyword>
<dbReference type="Pfam" id="PF21750">
    <property type="entry name" value="DACNH"/>
    <property type="match status" value="1"/>
</dbReference>
<evidence type="ECO:0000313" key="2">
    <source>
        <dbReference type="EMBL" id="GLI55073.1"/>
    </source>
</evidence>
<dbReference type="PROSITE" id="PS51794">
    <property type="entry name" value="DAC"/>
    <property type="match status" value="1"/>
</dbReference>
<reference evidence="2" key="1">
    <citation type="submission" date="2022-12" db="EMBL/GenBank/DDBJ databases">
        <title>Reference genome sequencing for broad-spectrum identification of bacterial and archaeal isolates by mass spectrometry.</title>
        <authorList>
            <person name="Sekiguchi Y."/>
            <person name="Tourlousse D.M."/>
        </authorList>
    </citation>
    <scope>NUCLEOTIDE SEQUENCE</scope>
    <source>
        <strain evidence="2">10succ1</strain>
    </source>
</reference>
<dbReference type="AlphaFoldDB" id="A0A9W6GGZ4"/>
<dbReference type="RefSeq" id="WP_281833316.1">
    <property type="nucleotide sequence ID" value="NZ_BSDY01000002.1"/>
</dbReference>
<dbReference type="InterPro" id="IPR048555">
    <property type="entry name" value="DACNH"/>
</dbReference>
<dbReference type="InterPro" id="IPR036888">
    <property type="entry name" value="DNA_integrity_DisA_N_sf"/>
</dbReference>
<evidence type="ECO:0000313" key="3">
    <source>
        <dbReference type="Proteomes" id="UP001144471"/>
    </source>
</evidence>
<protein>
    <recommendedName>
        <fullName evidence="1">DAC domain-containing protein</fullName>
    </recommendedName>
</protein>